<dbReference type="EMBL" id="JAUUCC010000013">
    <property type="protein sequence ID" value="MEE2050283.1"/>
    <property type="molecule type" value="Genomic_DNA"/>
</dbReference>
<dbReference type="RefSeq" id="WP_330157510.1">
    <property type="nucleotide sequence ID" value="NZ_BAAAJA010000034.1"/>
</dbReference>
<accession>A0ABU7KLX0</accession>
<sequence length="283" mass="30114">MNQPILVTGATGATGRHVVAGLIAEGVPVRALVRNPGAARLPEEVEVVRGDITDPEAVASAAEGTAGAYLLWPGFDGDGVEETVAALARHARRIVHLSASQVRDDRPAEENGVWGRVEAAVRSVTDEWTFLRVTGLATNTLMWAGQVSGGVVRAPYGGASRSLVHEKDVAAAAVRALLDDGHTGRSYDITGPETLTQSDQVRIIGEETGVPVRWEEQPLEEAREEVARAMDDPDYADAALAHWAGLAVVPEPVGDGVREATGLPPRTYREWVRDHLADFTSAP</sequence>
<dbReference type="PANTHER" id="PTHR43162">
    <property type="match status" value="1"/>
</dbReference>
<evidence type="ECO:0000313" key="2">
    <source>
        <dbReference type="EMBL" id="MEE2050283.1"/>
    </source>
</evidence>
<evidence type="ECO:0000259" key="1">
    <source>
        <dbReference type="Pfam" id="PF13460"/>
    </source>
</evidence>
<dbReference type="PANTHER" id="PTHR43162:SF1">
    <property type="entry name" value="PRESTALK A DIFFERENTIATION PROTEIN A"/>
    <property type="match status" value="1"/>
</dbReference>
<dbReference type="SUPFAM" id="SSF51735">
    <property type="entry name" value="NAD(P)-binding Rossmann-fold domains"/>
    <property type="match status" value="1"/>
</dbReference>
<organism evidence="2 3">
    <name type="scientific">Nocardiopsis tropica</name>
    <dbReference type="NCBI Taxonomy" id="109330"/>
    <lineage>
        <taxon>Bacteria</taxon>
        <taxon>Bacillati</taxon>
        <taxon>Actinomycetota</taxon>
        <taxon>Actinomycetes</taxon>
        <taxon>Streptosporangiales</taxon>
        <taxon>Nocardiopsidaceae</taxon>
        <taxon>Nocardiopsis</taxon>
    </lineage>
</organism>
<dbReference type="InterPro" id="IPR036291">
    <property type="entry name" value="NAD(P)-bd_dom_sf"/>
</dbReference>
<feature type="domain" description="NAD(P)-binding" evidence="1">
    <location>
        <begin position="9"/>
        <end position="179"/>
    </location>
</feature>
<dbReference type="InterPro" id="IPR051604">
    <property type="entry name" value="Ergot_Alk_Oxidoreductase"/>
</dbReference>
<reference evidence="2 3" key="1">
    <citation type="submission" date="2023-07" db="EMBL/GenBank/DDBJ databases">
        <authorList>
            <person name="Girao M."/>
            <person name="Carvalho M.F."/>
        </authorList>
    </citation>
    <scope>NUCLEOTIDE SEQUENCE [LARGE SCALE GENOMIC DNA]</scope>
    <source>
        <strain evidence="2 3">66/93</strain>
    </source>
</reference>
<name>A0ABU7KLX0_9ACTN</name>
<dbReference type="Pfam" id="PF13460">
    <property type="entry name" value="NAD_binding_10"/>
    <property type="match status" value="1"/>
</dbReference>
<dbReference type="Proteomes" id="UP001348641">
    <property type="component" value="Unassembled WGS sequence"/>
</dbReference>
<protein>
    <submittedName>
        <fullName evidence="2">NAD(P)H-binding protein</fullName>
    </submittedName>
</protein>
<proteinExistence type="predicted"/>
<gene>
    <name evidence="2" type="ORF">Q8A49_07220</name>
</gene>
<dbReference type="Gene3D" id="3.40.50.720">
    <property type="entry name" value="NAD(P)-binding Rossmann-like Domain"/>
    <property type="match status" value="1"/>
</dbReference>
<comment type="caution">
    <text evidence="2">The sequence shown here is derived from an EMBL/GenBank/DDBJ whole genome shotgun (WGS) entry which is preliminary data.</text>
</comment>
<dbReference type="InterPro" id="IPR016040">
    <property type="entry name" value="NAD(P)-bd_dom"/>
</dbReference>
<evidence type="ECO:0000313" key="3">
    <source>
        <dbReference type="Proteomes" id="UP001348641"/>
    </source>
</evidence>